<sequence length="157" mass="17127">MTSAARLGIEKAKQMGNCSLVNGMGESVGIIGIRGNKTVSPLNFPTKIVALLAFPVILVITRRVSLHSLEGSQLRSRMIGDPRHQSKVVCSGISEMSNEFENSIGKFTTSSSSTVAPIDFNDIRRRGNNWECQPLFNFLQGPLGINCCMSMLTCIYN</sequence>
<dbReference type="AlphaFoldDB" id="A0A811UY79"/>
<name>A0A811UY79_CERCA</name>
<keyword evidence="2" id="KW-1185">Reference proteome</keyword>
<dbReference type="Proteomes" id="UP000606786">
    <property type="component" value="Unassembled WGS sequence"/>
</dbReference>
<protein>
    <submittedName>
        <fullName evidence="1">(Mediterranean fruit fly) hypothetical protein</fullName>
    </submittedName>
</protein>
<comment type="caution">
    <text evidence="1">The sequence shown here is derived from an EMBL/GenBank/DDBJ whole genome shotgun (WGS) entry which is preliminary data.</text>
</comment>
<gene>
    <name evidence="1" type="ORF">CCAP1982_LOCUS11468</name>
</gene>
<reference evidence="1" key="1">
    <citation type="submission" date="2020-11" db="EMBL/GenBank/DDBJ databases">
        <authorList>
            <person name="Whitehead M."/>
        </authorList>
    </citation>
    <scope>NUCLEOTIDE SEQUENCE</scope>
    <source>
        <strain evidence="1">EGII</strain>
    </source>
</reference>
<dbReference type="EMBL" id="CAJHJT010000034">
    <property type="protein sequence ID" value="CAD7003005.1"/>
    <property type="molecule type" value="Genomic_DNA"/>
</dbReference>
<evidence type="ECO:0000313" key="1">
    <source>
        <dbReference type="EMBL" id="CAD7003005.1"/>
    </source>
</evidence>
<evidence type="ECO:0000313" key="2">
    <source>
        <dbReference type="Proteomes" id="UP000606786"/>
    </source>
</evidence>
<accession>A0A811UY79</accession>
<organism evidence="1 2">
    <name type="scientific">Ceratitis capitata</name>
    <name type="common">Mediterranean fruit fly</name>
    <name type="synonym">Tephritis capitata</name>
    <dbReference type="NCBI Taxonomy" id="7213"/>
    <lineage>
        <taxon>Eukaryota</taxon>
        <taxon>Metazoa</taxon>
        <taxon>Ecdysozoa</taxon>
        <taxon>Arthropoda</taxon>
        <taxon>Hexapoda</taxon>
        <taxon>Insecta</taxon>
        <taxon>Pterygota</taxon>
        <taxon>Neoptera</taxon>
        <taxon>Endopterygota</taxon>
        <taxon>Diptera</taxon>
        <taxon>Brachycera</taxon>
        <taxon>Muscomorpha</taxon>
        <taxon>Tephritoidea</taxon>
        <taxon>Tephritidae</taxon>
        <taxon>Ceratitis</taxon>
        <taxon>Ceratitis</taxon>
    </lineage>
</organism>
<proteinExistence type="predicted"/>